<dbReference type="Proteomes" id="UP000094043">
    <property type="component" value="Chromosome 5"/>
</dbReference>
<dbReference type="InterPro" id="IPR019180">
    <property type="entry name" value="Oxidoreductase-like_N"/>
</dbReference>
<dbReference type="RefSeq" id="XP_066070015.1">
    <property type="nucleotide sequence ID" value="XM_066213918.1"/>
</dbReference>
<dbReference type="GeneID" id="91088747"/>
<organism evidence="2 3">
    <name type="scientific">Cryptococcus depauperatus CBS 7841</name>
    <dbReference type="NCBI Taxonomy" id="1295531"/>
    <lineage>
        <taxon>Eukaryota</taxon>
        <taxon>Fungi</taxon>
        <taxon>Dikarya</taxon>
        <taxon>Basidiomycota</taxon>
        <taxon>Agaricomycotina</taxon>
        <taxon>Tremellomycetes</taxon>
        <taxon>Tremellales</taxon>
        <taxon>Cryptococcaceae</taxon>
        <taxon>Cryptococcus</taxon>
    </lineage>
</organism>
<feature type="domain" description="Oxidoreductase-like" evidence="1">
    <location>
        <begin position="115"/>
        <end position="160"/>
    </location>
</feature>
<dbReference type="EMBL" id="CP143788">
    <property type="protein sequence ID" value="WVN89315.1"/>
    <property type="molecule type" value="Genomic_DNA"/>
</dbReference>
<evidence type="ECO:0000259" key="1">
    <source>
        <dbReference type="Pfam" id="PF09791"/>
    </source>
</evidence>
<name>A0AAJ8JVN4_9TREE</name>
<dbReference type="Pfam" id="PF09791">
    <property type="entry name" value="Oxidored-like"/>
    <property type="match status" value="1"/>
</dbReference>
<reference evidence="2" key="2">
    <citation type="journal article" date="2022" name="Elife">
        <title>Obligate sexual reproduction of a homothallic fungus closely related to the Cryptococcus pathogenic species complex.</title>
        <authorList>
            <person name="Passer A.R."/>
            <person name="Clancey S.A."/>
            <person name="Shea T."/>
            <person name="David-Palma M."/>
            <person name="Averette A.F."/>
            <person name="Boekhout T."/>
            <person name="Porcel B.M."/>
            <person name="Nowrousian M."/>
            <person name="Cuomo C.A."/>
            <person name="Sun S."/>
            <person name="Heitman J."/>
            <person name="Coelho M.A."/>
        </authorList>
    </citation>
    <scope>NUCLEOTIDE SEQUENCE</scope>
    <source>
        <strain evidence="2">CBS 7841</strain>
    </source>
</reference>
<evidence type="ECO:0000313" key="2">
    <source>
        <dbReference type="EMBL" id="WVN89315.1"/>
    </source>
</evidence>
<reference evidence="2" key="1">
    <citation type="submission" date="2016-06" db="EMBL/GenBank/DDBJ databases">
        <authorList>
            <person name="Cuomo C."/>
            <person name="Litvintseva A."/>
            <person name="Heitman J."/>
            <person name="Chen Y."/>
            <person name="Sun S."/>
            <person name="Springer D."/>
            <person name="Dromer F."/>
            <person name="Young S."/>
            <person name="Zeng Q."/>
            <person name="Chapman S."/>
            <person name="Gujja S."/>
            <person name="Saif S."/>
            <person name="Birren B."/>
        </authorList>
    </citation>
    <scope>NUCLEOTIDE SEQUENCE</scope>
    <source>
        <strain evidence="2">CBS 7841</strain>
    </source>
</reference>
<protein>
    <recommendedName>
        <fullName evidence="1">Oxidoreductase-like domain-containing protein</fullName>
    </recommendedName>
</protein>
<sequence>MSTKLPFNVYNSFIKRHTRDRSRQRQLDYLAPFRRPPHPPSSFKNSLQNVPSTPYQPYISTDGHSSYERLPAFPEGSSLQHVPSHQEGSDVMEAIPAIKDGHEKASGKRTRDMVIQGVVVPPRPVPPGDEECCMSGCVNCVYTAYSQELEEYMAAIDAAREALKAAHISQEDWPDEIENSGNVERVKGQEESGMDTGMSAFLALEKKLKTKHASENS</sequence>
<reference evidence="2" key="3">
    <citation type="submission" date="2024-01" db="EMBL/GenBank/DDBJ databases">
        <authorList>
            <person name="Coelho M.A."/>
            <person name="David-Palma M."/>
            <person name="Shea T."/>
            <person name="Sun S."/>
            <person name="Cuomo C.A."/>
            <person name="Heitman J."/>
        </authorList>
    </citation>
    <scope>NUCLEOTIDE SEQUENCE</scope>
    <source>
        <strain evidence="2">CBS 7841</strain>
    </source>
</reference>
<dbReference type="PANTHER" id="PTHR21193">
    <property type="entry name" value="OXIDOREDUCTASE-LIKE DOMAIN-CONTAINING PROTEIN 1"/>
    <property type="match status" value="1"/>
</dbReference>
<accession>A0AAJ8JVN4</accession>
<proteinExistence type="predicted"/>
<dbReference type="InterPro" id="IPR039251">
    <property type="entry name" value="OXLD1"/>
</dbReference>
<dbReference type="GO" id="GO:0005739">
    <property type="term" value="C:mitochondrion"/>
    <property type="evidence" value="ECO:0007669"/>
    <property type="project" value="TreeGrafter"/>
</dbReference>
<keyword evidence="3" id="KW-1185">Reference proteome</keyword>
<dbReference type="KEGG" id="cdep:91088747"/>
<dbReference type="AlphaFoldDB" id="A0AAJ8JVN4"/>
<evidence type="ECO:0000313" key="3">
    <source>
        <dbReference type="Proteomes" id="UP000094043"/>
    </source>
</evidence>
<dbReference type="PANTHER" id="PTHR21193:SF3">
    <property type="entry name" value="OXIDOREDUCTASE-LIKE DOMAIN-CONTAINING PROTEIN 1"/>
    <property type="match status" value="1"/>
</dbReference>
<gene>
    <name evidence="2" type="ORF">L203_104537</name>
</gene>